<protein>
    <recommendedName>
        <fullName evidence="1">DUF4145 domain-containing protein</fullName>
    </recommendedName>
</protein>
<proteinExistence type="predicted"/>
<dbReference type="EMBL" id="JXCQ01000046">
    <property type="protein sequence ID" value="KIR20474.1"/>
    <property type="molecule type" value="Genomic_DNA"/>
</dbReference>
<name>A0A0D0TEE1_PSEFL</name>
<dbReference type="Proteomes" id="UP000032210">
    <property type="component" value="Unassembled WGS sequence"/>
</dbReference>
<accession>A0A0D0TEE1</accession>
<reference evidence="2 3" key="1">
    <citation type="submission" date="2015-01" db="EMBL/GenBank/DDBJ databases">
        <title>Genome sequence of the beneficial rhizobacterium Pseudomonas fluorescens 2-79.</title>
        <authorList>
            <person name="Thuermer A."/>
            <person name="Daniel R."/>
        </authorList>
    </citation>
    <scope>NUCLEOTIDE SEQUENCE [LARGE SCALE GENOMIC DNA]</scope>
    <source>
        <strain evidence="2 3">2-79</strain>
    </source>
</reference>
<organism evidence="2 3">
    <name type="scientific">Pseudomonas fluorescens</name>
    <dbReference type="NCBI Taxonomy" id="294"/>
    <lineage>
        <taxon>Bacteria</taxon>
        <taxon>Pseudomonadati</taxon>
        <taxon>Pseudomonadota</taxon>
        <taxon>Gammaproteobacteria</taxon>
        <taxon>Pseudomonadales</taxon>
        <taxon>Pseudomonadaceae</taxon>
        <taxon>Pseudomonas</taxon>
    </lineage>
</organism>
<dbReference type="PATRIC" id="fig|294.125.peg.4208"/>
<gene>
    <name evidence="2" type="ORF">PFLU3_41100</name>
</gene>
<dbReference type="Pfam" id="PF13643">
    <property type="entry name" value="DUF4145"/>
    <property type="match status" value="1"/>
</dbReference>
<sequence>MERNHIAPAYRLEAFYCVHCGVLAQMHWGELGVIANGGVMGTSWKICTCQHCRLDTVWKVNEKNTRDVVMAYPNQVNAPSIHQDLPEVCRADFEEARVISGASPRGAAALLRLCLQKLLGCIGGKGEHIDTDIKTLVAAGLDPHIQQALDVIRVTGNNAVHPLDMAPEDVVDNVPVLFEMINLIVDERISRQKNINERFARLPEKARLAIEKRDKPNV</sequence>
<dbReference type="InterPro" id="IPR025285">
    <property type="entry name" value="DUF4145"/>
</dbReference>
<comment type="caution">
    <text evidence="2">The sequence shown here is derived from an EMBL/GenBank/DDBJ whole genome shotgun (WGS) entry which is preliminary data.</text>
</comment>
<dbReference type="AlphaFoldDB" id="A0A0D0TEE1"/>
<evidence type="ECO:0000313" key="2">
    <source>
        <dbReference type="EMBL" id="KIR20474.1"/>
    </source>
</evidence>
<evidence type="ECO:0000313" key="3">
    <source>
        <dbReference type="Proteomes" id="UP000032210"/>
    </source>
</evidence>
<evidence type="ECO:0000259" key="1">
    <source>
        <dbReference type="Pfam" id="PF13643"/>
    </source>
</evidence>
<feature type="domain" description="DUF4145" evidence="1">
    <location>
        <begin position="95"/>
        <end position="170"/>
    </location>
</feature>
<dbReference type="RefSeq" id="WP_043050359.1">
    <property type="nucleotide sequence ID" value="NZ_JXCQ01000046.1"/>
</dbReference>